<evidence type="ECO:0000313" key="3">
    <source>
        <dbReference type="Proteomes" id="UP000323653"/>
    </source>
</evidence>
<proteinExistence type="predicted"/>
<dbReference type="KEGG" id="pej:FYC62_16065"/>
<keyword evidence="1" id="KW-1133">Transmembrane helix</keyword>
<organism evidence="2 3">
    <name type="scientific">Pedobacter aquae</name>
    <dbReference type="NCBI Taxonomy" id="2605747"/>
    <lineage>
        <taxon>Bacteria</taxon>
        <taxon>Pseudomonadati</taxon>
        <taxon>Bacteroidota</taxon>
        <taxon>Sphingobacteriia</taxon>
        <taxon>Sphingobacteriales</taxon>
        <taxon>Sphingobacteriaceae</taxon>
        <taxon>Pedobacter</taxon>
    </lineage>
</organism>
<evidence type="ECO:0000256" key="1">
    <source>
        <dbReference type="SAM" id="Phobius"/>
    </source>
</evidence>
<dbReference type="Pfam" id="PF09527">
    <property type="entry name" value="ATPase_gene1"/>
    <property type="match status" value="1"/>
</dbReference>
<reference evidence="2 3" key="1">
    <citation type="submission" date="2019-08" db="EMBL/GenBank/DDBJ databases">
        <title>Pedobacter sp. nov., isolated from Han river, South Korea.</title>
        <authorList>
            <person name="Lee D.-H."/>
            <person name="Kim Y.-S."/>
            <person name="Hwang E.-M."/>
            <person name="Le Tran T.C."/>
            <person name="Cha C.-J."/>
        </authorList>
    </citation>
    <scope>NUCLEOTIDE SEQUENCE [LARGE SCALE GENOMIC DNA]</scope>
    <source>
        <strain evidence="2 3">CJ43</strain>
    </source>
</reference>
<dbReference type="Proteomes" id="UP000323653">
    <property type="component" value="Chromosome"/>
</dbReference>
<feature type="transmembrane region" description="Helical" evidence="1">
    <location>
        <begin position="20"/>
        <end position="39"/>
    </location>
</feature>
<sequence>MLEQKDKKPPLKTVNNYIKYSGLAFQMFSIIGVFTFVGYKIDESRASKTPIITGILSLLGVIIAIYTVLKGINKSSN</sequence>
<keyword evidence="1" id="KW-0812">Transmembrane</keyword>
<dbReference type="EMBL" id="CP043329">
    <property type="protein sequence ID" value="QEK53018.1"/>
    <property type="molecule type" value="Genomic_DNA"/>
</dbReference>
<dbReference type="AlphaFoldDB" id="A0A5C0VJW2"/>
<dbReference type="InterPro" id="IPR032820">
    <property type="entry name" value="ATPase_put"/>
</dbReference>
<keyword evidence="3" id="KW-1185">Reference proteome</keyword>
<feature type="transmembrane region" description="Helical" evidence="1">
    <location>
        <begin position="51"/>
        <end position="69"/>
    </location>
</feature>
<accession>A0A5C0VJW2</accession>
<protein>
    <submittedName>
        <fullName evidence="2">AtpZ/AtpI family protein</fullName>
    </submittedName>
</protein>
<dbReference type="RefSeq" id="WP_026905002.1">
    <property type="nucleotide sequence ID" value="NZ_CP043329.1"/>
</dbReference>
<name>A0A5C0VJW2_9SPHI</name>
<gene>
    <name evidence="2" type="ORF">FYC62_16065</name>
</gene>
<evidence type="ECO:0000313" key="2">
    <source>
        <dbReference type="EMBL" id="QEK53018.1"/>
    </source>
</evidence>
<keyword evidence="1" id="KW-0472">Membrane</keyword>